<dbReference type="AlphaFoldDB" id="A0A9D4L4Q2"/>
<evidence type="ECO:0000256" key="8">
    <source>
        <dbReference type="ARBA" id="ARBA00022917"/>
    </source>
</evidence>
<evidence type="ECO:0000256" key="7">
    <source>
        <dbReference type="ARBA" id="ARBA00022845"/>
    </source>
</evidence>
<dbReference type="GO" id="GO:0005525">
    <property type="term" value="F:GTP binding"/>
    <property type="evidence" value="ECO:0007669"/>
    <property type="project" value="UniProtKB-KW"/>
</dbReference>
<keyword evidence="5" id="KW-0547">Nucleotide-binding</keyword>
<evidence type="ECO:0000313" key="13">
    <source>
        <dbReference type="EMBL" id="KAH3850436.1"/>
    </source>
</evidence>
<keyword evidence="3" id="KW-0963">Cytoplasm</keyword>
<dbReference type="FunFam" id="2.40.30.10:FF:000020">
    <property type="entry name" value="Translation elongation factor EF-1"/>
    <property type="match status" value="1"/>
</dbReference>
<evidence type="ECO:0000256" key="5">
    <source>
        <dbReference type="ARBA" id="ARBA00022741"/>
    </source>
</evidence>
<dbReference type="SUPFAM" id="SSF52540">
    <property type="entry name" value="P-loop containing nucleoside triphosphate hydrolases"/>
    <property type="match status" value="1"/>
</dbReference>
<feature type="compositionally biased region" description="Low complexity" evidence="11">
    <location>
        <begin position="156"/>
        <end position="166"/>
    </location>
</feature>
<dbReference type="Pfam" id="PF22594">
    <property type="entry name" value="GTP-eEF1A_C"/>
    <property type="match status" value="1"/>
</dbReference>
<dbReference type="InterPro" id="IPR004161">
    <property type="entry name" value="EFTu-like_2"/>
</dbReference>
<dbReference type="PRINTS" id="PR00315">
    <property type="entry name" value="ELONGATNFCT"/>
</dbReference>
<dbReference type="InterPro" id="IPR027417">
    <property type="entry name" value="P-loop_NTPase"/>
</dbReference>
<feature type="compositionally biased region" description="Polar residues" evidence="11">
    <location>
        <begin position="213"/>
        <end position="232"/>
    </location>
</feature>
<dbReference type="Pfam" id="PF08938">
    <property type="entry name" value="HBS1_N"/>
    <property type="match status" value="1"/>
</dbReference>
<keyword evidence="8" id="KW-0648">Protein biosynthesis</keyword>
<evidence type="ECO:0000256" key="9">
    <source>
        <dbReference type="ARBA" id="ARBA00023134"/>
    </source>
</evidence>
<feature type="compositionally biased region" description="Polar residues" evidence="11">
    <location>
        <begin position="193"/>
        <end position="202"/>
    </location>
</feature>
<evidence type="ECO:0000256" key="4">
    <source>
        <dbReference type="ARBA" id="ARBA00022553"/>
    </source>
</evidence>
<dbReference type="SUPFAM" id="SSF50465">
    <property type="entry name" value="EF-Tu/eEF-1alpha/eIF2-gamma C-terminal domain"/>
    <property type="match status" value="1"/>
</dbReference>
<evidence type="ECO:0000256" key="6">
    <source>
        <dbReference type="ARBA" id="ARBA00022801"/>
    </source>
</evidence>
<dbReference type="GO" id="GO:0006412">
    <property type="term" value="P:translation"/>
    <property type="evidence" value="ECO:0007669"/>
    <property type="project" value="UniProtKB-KW"/>
</dbReference>
<evidence type="ECO:0000256" key="2">
    <source>
        <dbReference type="ARBA" id="ARBA00007249"/>
    </source>
</evidence>
<feature type="compositionally biased region" description="Basic and acidic residues" evidence="11">
    <location>
        <begin position="139"/>
        <end position="154"/>
    </location>
</feature>
<evidence type="ECO:0000256" key="1">
    <source>
        <dbReference type="ARBA" id="ARBA00004496"/>
    </source>
</evidence>
<keyword evidence="4" id="KW-0597">Phosphoprotein</keyword>
<reference evidence="13" key="2">
    <citation type="submission" date="2020-11" db="EMBL/GenBank/DDBJ databases">
        <authorList>
            <person name="McCartney M.A."/>
            <person name="Auch B."/>
            <person name="Kono T."/>
            <person name="Mallez S."/>
            <person name="Becker A."/>
            <person name="Gohl D.M."/>
            <person name="Silverstein K.A.T."/>
            <person name="Koren S."/>
            <person name="Bechman K.B."/>
            <person name="Herman A."/>
            <person name="Abrahante J.E."/>
            <person name="Garbe J."/>
        </authorList>
    </citation>
    <scope>NUCLEOTIDE SEQUENCE</scope>
    <source>
        <strain evidence="13">Duluth1</strain>
        <tissue evidence="13">Whole animal</tissue>
    </source>
</reference>
<comment type="subcellular location">
    <subcellularLocation>
        <location evidence="1">Cytoplasm</location>
    </subcellularLocation>
</comment>
<protein>
    <recommendedName>
        <fullName evidence="12">Tr-type G domain-containing protein</fullName>
    </recommendedName>
</protein>
<feature type="compositionally biased region" description="Basic and acidic residues" evidence="11">
    <location>
        <begin position="71"/>
        <end position="81"/>
    </location>
</feature>
<proteinExistence type="inferred from homology"/>
<evidence type="ECO:0000256" key="3">
    <source>
        <dbReference type="ARBA" id="ARBA00022490"/>
    </source>
</evidence>
<feature type="region of interest" description="Disordered" evidence="11">
    <location>
        <begin position="64"/>
        <end position="84"/>
    </location>
</feature>
<dbReference type="Gene3D" id="1.10.8.10">
    <property type="entry name" value="DNA helicase RuvA subunit, C-terminal domain"/>
    <property type="match status" value="1"/>
</dbReference>
<dbReference type="GO" id="GO:0003924">
    <property type="term" value="F:GTPase activity"/>
    <property type="evidence" value="ECO:0007669"/>
    <property type="project" value="InterPro"/>
</dbReference>
<dbReference type="Pfam" id="PF03144">
    <property type="entry name" value="GTP_EFTU_D2"/>
    <property type="match status" value="1"/>
</dbReference>
<gene>
    <name evidence="13" type="ORF">DPMN_092847</name>
</gene>
<comment type="catalytic activity">
    <reaction evidence="10">
        <text>GTP + H2O = GDP + phosphate + H(+)</text>
        <dbReference type="Rhea" id="RHEA:19669"/>
        <dbReference type="ChEBI" id="CHEBI:15377"/>
        <dbReference type="ChEBI" id="CHEBI:15378"/>
        <dbReference type="ChEBI" id="CHEBI:37565"/>
        <dbReference type="ChEBI" id="CHEBI:43474"/>
        <dbReference type="ChEBI" id="CHEBI:58189"/>
    </reaction>
    <physiologicalReaction direction="left-to-right" evidence="10">
        <dbReference type="Rhea" id="RHEA:19670"/>
    </physiologicalReaction>
</comment>
<dbReference type="CDD" id="cd04093">
    <property type="entry name" value="HBS1_C_III"/>
    <property type="match status" value="1"/>
</dbReference>
<comment type="similarity">
    <text evidence="2">Belongs to the TRAFAC class translation factor GTPase superfamily. Classic translation factor GTPase family. EF-Tu/EF-1A subfamily.</text>
</comment>
<dbReference type="SUPFAM" id="SSF109732">
    <property type="entry name" value="HBS1-like domain"/>
    <property type="match status" value="1"/>
</dbReference>
<dbReference type="InterPro" id="IPR050100">
    <property type="entry name" value="TRAFAC_GTPase_members"/>
</dbReference>
<dbReference type="InterPro" id="IPR009000">
    <property type="entry name" value="Transl_B-barrel_sf"/>
</dbReference>
<dbReference type="PROSITE" id="PS51722">
    <property type="entry name" value="G_TR_2"/>
    <property type="match status" value="1"/>
</dbReference>
<dbReference type="FunFam" id="3.40.50.300:FF:000204">
    <property type="entry name" value="Translation elongation factor Tu"/>
    <property type="match status" value="1"/>
</dbReference>
<dbReference type="CDD" id="cd16267">
    <property type="entry name" value="HBS1-like_II"/>
    <property type="match status" value="1"/>
</dbReference>
<keyword evidence="6" id="KW-0378">Hydrolase</keyword>
<feature type="domain" description="Tr-type G" evidence="12">
    <location>
        <begin position="325"/>
        <end position="551"/>
    </location>
</feature>
<comment type="caution">
    <text evidence="13">The sequence shown here is derived from an EMBL/GenBank/DDBJ whole genome shotgun (WGS) entry which is preliminary data.</text>
</comment>
<organism evidence="13 14">
    <name type="scientific">Dreissena polymorpha</name>
    <name type="common">Zebra mussel</name>
    <name type="synonym">Mytilus polymorpha</name>
    <dbReference type="NCBI Taxonomy" id="45954"/>
    <lineage>
        <taxon>Eukaryota</taxon>
        <taxon>Metazoa</taxon>
        <taxon>Spiralia</taxon>
        <taxon>Lophotrochozoa</taxon>
        <taxon>Mollusca</taxon>
        <taxon>Bivalvia</taxon>
        <taxon>Autobranchia</taxon>
        <taxon>Heteroconchia</taxon>
        <taxon>Euheterodonta</taxon>
        <taxon>Imparidentia</taxon>
        <taxon>Neoheterodontei</taxon>
        <taxon>Myida</taxon>
        <taxon>Dreissenoidea</taxon>
        <taxon>Dreissenidae</taxon>
        <taxon>Dreissena</taxon>
    </lineage>
</organism>
<reference evidence="13" key="1">
    <citation type="journal article" date="2019" name="bioRxiv">
        <title>The Genome of the Zebra Mussel, Dreissena polymorpha: A Resource for Invasive Species Research.</title>
        <authorList>
            <person name="McCartney M.A."/>
            <person name="Auch B."/>
            <person name="Kono T."/>
            <person name="Mallez S."/>
            <person name="Zhang Y."/>
            <person name="Obille A."/>
            <person name="Becker A."/>
            <person name="Abrahante J.E."/>
            <person name="Garbe J."/>
            <person name="Badalamenti J.P."/>
            <person name="Herman A."/>
            <person name="Mangelson H."/>
            <person name="Liachko I."/>
            <person name="Sullivan S."/>
            <person name="Sone E.D."/>
            <person name="Koren S."/>
            <person name="Silverstein K.A.T."/>
            <person name="Beckman K.B."/>
            <person name="Gohl D.M."/>
        </authorList>
    </citation>
    <scope>NUCLEOTIDE SEQUENCE</scope>
    <source>
        <strain evidence="13">Duluth1</strain>
        <tissue evidence="13">Whole animal</tissue>
    </source>
</reference>
<evidence type="ECO:0000259" key="12">
    <source>
        <dbReference type="PROSITE" id="PS51722"/>
    </source>
</evidence>
<keyword evidence="7" id="KW-0810">Translation regulation</keyword>
<sequence>MSRHRNVRALNYEDDYYDEDDVYGHSVEDNYCISPGTAEQFTFDRDRNVALANYMDEQEVIHEEEEPGEELTQHRVSHDPARPTLSEIDEARLNSCLDEVRSVLGDSVPEHVIVEVIVRHNFSIEGAFNELLNQQEAPKPQREPRDNRRNRSQGEKSSSASTTKVATKPDEFPVSKPAVILQSPKPKYPSDATKPQLQTSDPVDNVKVDLKSLNVSSQSSQKVADNKNSMLSSDIKPDDSQVPLTLKPDIEAISAKGGVNVAKPEKDCLTVDNVDSGVGERVDGNSLQATPKKERFIPPLPKSSSKSKYEKFDLKQEYKKRNSSKEMLNLVVIGHVDAGKSTLMGHLLFKLGKVNQRTMHKYEQESRKIGKSSFMYAWVLDETEEERARGVTMDIAQTQFETPSKVITLLDAPGHKDFIPNMITGTAQADVAILVVNATTGEFETGFESGGQTREHALLARSLGVQQLLVAVNKMDTVNWDPSRYDEVVKKLGQFLKQAGFKEGDTSYVPVSGLAGENLAGPVKEARLAEWYKGSTLAEQIDKFRPVVRPVDKPVRVILSDVFKGLGAGLTATGKVVSGAVQLGDRLSVMPAGEYTVVKGISINDEAVNFAFAGDHVQIVFTGVDITNVGVGSVLCDCQTPVVCASRILARVVLFNLEVPITRGFTVIFHYQTVTEPAILKKLVSQLNKSTGEVVKNRPKCLTKNSSAVVKNRPKCLTKNSSAVVEIELEYPVCVELYKDNKELGRFMLRSSGHTIAAGLIEEVLKTKTKDGTE</sequence>
<dbReference type="PANTHER" id="PTHR23115">
    <property type="entry name" value="TRANSLATION FACTOR"/>
    <property type="match status" value="1"/>
</dbReference>
<dbReference type="InterPro" id="IPR009001">
    <property type="entry name" value="Transl_elong_EF1A/Init_IF2_C"/>
</dbReference>
<dbReference type="InterPro" id="IPR000795">
    <property type="entry name" value="T_Tr_GTP-bd_dom"/>
</dbReference>
<dbReference type="Gene3D" id="3.40.50.300">
    <property type="entry name" value="P-loop containing nucleotide triphosphate hydrolases"/>
    <property type="match status" value="1"/>
</dbReference>
<evidence type="ECO:0000256" key="10">
    <source>
        <dbReference type="ARBA" id="ARBA00049117"/>
    </source>
</evidence>
<dbReference type="EMBL" id="JAIWYP010000003">
    <property type="protein sequence ID" value="KAH3850436.1"/>
    <property type="molecule type" value="Genomic_DNA"/>
</dbReference>
<evidence type="ECO:0000313" key="14">
    <source>
        <dbReference type="Proteomes" id="UP000828390"/>
    </source>
</evidence>
<dbReference type="GO" id="GO:0006417">
    <property type="term" value="P:regulation of translation"/>
    <property type="evidence" value="ECO:0007669"/>
    <property type="project" value="UniProtKB-KW"/>
</dbReference>
<accession>A0A9D4L4Q2</accession>
<feature type="region of interest" description="Disordered" evidence="11">
    <location>
        <begin position="132"/>
        <end position="242"/>
    </location>
</feature>
<dbReference type="InterPro" id="IPR015033">
    <property type="entry name" value="HBS1-like_N"/>
</dbReference>
<dbReference type="Proteomes" id="UP000828390">
    <property type="component" value="Unassembled WGS sequence"/>
</dbReference>
<dbReference type="Pfam" id="PF00009">
    <property type="entry name" value="GTP_EFTU"/>
    <property type="match status" value="1"/>
</dbReference>
<keyword evidence="14" id="KW-1185">Reference proteome</keyword>
<dbReference type="InterPro" id="IPR054696">
    <property type="entry name" value="GTP-eEF1A_C"/>
</dbReference>
<keyword evidence="9" id="KW-0342">GTP-binding</keyword>
<dbReference type="GO" id="GO:0005737">
    <property type="term" value="C:cytoplasm"/>
    <property type="evidence" value="ECO:0007669"/>
    <property type="project" value="UniProtKB-SubCell"/>
</dbReference>
<evidence type="ECO:0000256" key="11">
    <source>
        <dbReference type="SAM" id="MobiDB-lite"/>
    </source>
</evidence>
<dbReference type="CDD" id="cd01883">
    <property type="entry name" value="EF1_alpha"/>
    <property type="match status" value="1"/>
</dbReference>
<name>A0A9D4L4Q2_DREPO</name>
<dbReference type="Gene3D" id="2.40.30.10">
    <property type="entry name" value="Translation factors"/>
    <property type="match status" value="3"/>
</dbReference>
<dbReference type="SUPFAM" id="SSF50447">
    <property type="entry name" value="Translation proteins"/>
    <property type="match status" value="1"/>
</dbReference>
<dbReference type="InterPro" id="IPR037189">
    <property type="entry name" value="HBS1-like_N_sf"/>
</dbReference>